<dbReference type="InterPro" id="IPR010998">
    <property type="entry name" value="Integrase_recombinase_N"/>
</dbReference>
<proteinExistence type="predicted"/>
<reference evidence="2 3" key="1">
    <citation type="submission" date="2024-10" db="EMBL/GenBank/DDBJ databases">
        <title>The Natural Products Discovery Center: Release of the First 8490 Sequenced Strains for Exploring Actinobacteria Biosynthetic Diversity.</title>
        <authorList>
            <person name="Kalkreuter E."/>
            <person name="Kautsar S.A."/>
            <person name="Yang D."/>
            <person name="Bader C.D."/>
            <person name="Teijaro C.N."/>
            <person name="Fluegel L."/>
            <person name="Davis C.M."/>
            <person name="Simpson J.R."/>
            <person name="Lauterbach L."/>
            <person name="Steele A.D."/>
            <person name="Gui C."/>
            <person name="Meng S."/>
            <person name="Li G."/>
            <person name="Viehrig K."/>
            <person name="Ye F."/>
            <person name="Su P."/>
            <person name="Kiefer A.F."/>
            <person name="Nichols A."/>
            <person name="Cepeda A.J."/>
            <person name="Yan W."/>
            <person name="Fan B."/>
            <person name="Jiang Y."/>
            <person name="Adhikari A."/>
            <person name="Zheng C.-J."/>
            <person name="Schuster L."/>
            <person name="Cowan T.M."/>
            <person name="Smanski M.J."/>
            <person name="Chevrette M.G."/>
            <person name="De Carvalho L.P.S."/>
            <person name="Shen B."/>
        </authorList>
    </citation>
    <scope>NUCLEOTIDE SEQUENCE [LARGE SCALE GENOMIC DNA]</scope>
    <source>
        <strain evidence="2 3">NPDC019626</strain>
    </source>
</reference>
<name>A0ABW7WGU0_9NOCA</name>
<keyword evidence="1" id="KW-0238">DNA-binding</keyword>
<sequence>MGVDLDDIRKLADNFATESRRKNLSQKTVDGYLIRIGYFADFLEDQKLPTSAPNITRDHIGTACIEDRSRGRISAATNRFHPTLLDAVPAAASHEVCAMTSRQFVRAR</sequence>
<evidence type="ECO:0000313" key="2">
    <source>
        <dbReference type="EMBL" id="MFI2322189.1"/>
    </source>
</evidence>
<comment type="caution">
    <text evidence="2">The sequence shown here is derived from an EMBL/GenBank/DDBJ whole genome shotgun (WGS) entry which is preliminary data.</text>
</comment>
<dbReference type="EMBL" id="JBIRXV010000003">
    <property type="protein sequence ID" value="MFI2322189.1"/>
    <property type="molecule type" value="Genomic_DNA"/>
</dbReference>
<dbReference type="Proteomes" id="UP001611450">
    <property type="component" value="Unassembled WGS sequence"/>
</dbReference>
<organism evidence="2 3">
    <name type="scientific">Nocardia beijingensis</name>
    <dbReference type="NCBI Taxonomy" id="95162"/>
    <lineage>
        <taxon>Bacteria</taxon>
        <taxon>Bacillati</taxon>
        <taxon>Actinomycetota</taxon>
        <taxon>Actinomycetes</taxon>
        <taxon>Mycobacteriales</taxon>
        <taxon>Nocardiaceae</taxon>
        <taxon>Nocardia</taxon>
    </lineage>
</organism>
<evidence type="ECO:0000256" key="1">
    <source>
        <dbReference type="ARBA" id="ARBA00023125"/>
    </source>
</evidence>
<evidence type="ECO:0008006" key="4">
    <source>
        <dbReference type="Google" id="ProtNLM"/>
    </source>
</evidence>
<evidence type="ECO:0000313" key="3">
    <source>
        <dbReference type="Proteomes" id="UP001611450"/>
    </source>
</evidence>
<dbReference type="Gene3D" id="1.10.150.130">
    <property type="match status" value="1"/>
</dbReference>
<gene>
    <name evidence="2" type="ORF">ACH47G_17015</name>
</gene>
<dbReference type="RefSeq" id="WP_396947285.1">
    <property type="nucleotide sequence ID" value="NZ_JBIRXV010000003.1"/>
</dbReference>
<keyword evidence="3" id="KW-1185">Reference proteome</keyword>
<accession>A0ABW7WGU0</accession>
<protein>
    <recommendedName>
        <fullName evidence="4">Core-binding (CB) domain-containing protein</fullName>
    </recommendedName>
</protein>